<dbReference type="EMBL" id="PGUY01000043">
    <property type="protein sequence ID" value="PLT29264.1"/>
    <property type="molecule type" value="Genomic_DNA"/>
</dbReference>
<keyword evidence="2" id="KW-0175">Coiled coil</keyword>
<reference evidence="3 4" key="1">
    <citation type="submission" date="2017-11" db="EMBL/GenBank/DDBJ databases">
        <title>Comparitive Functional Genomics of Dry Heat Resistant strains isolated from the Viking Spacecraft.</title>
        <authorList>
            <person name="Seuylemezian A."/>
            <person name="Cooper K."/>
            <person name="Vaishampayan P."/>
        </authorList>
    </citation>
    <scope>NUCLEOTIDE SEQUENCE [LARGE SCALE GENOMIC DNA]</scope>
    <source>
        <strain evidence="3 4">V1-29</strain>
    </source>
</reference>
<dbReference type="AlphaFoldDB" id="A0A2N5M4H5"/>
<comment type="caution">
    <text evidence="3">The sequence shown here is derived from an EMBL/GenBank/DDBJ whole genome shotgun (WGS) entry which is preliminary data.</text>
</comment>
<dbReference type="InterPro" id="IPR011010">
    <property type="entry name" value="DNA_brk_join_enz"/>
</dbReference>
<dbReference type="InterPro" id="IPR013762">
    <property type="entry name" value="Integrase-like_cat_sf"/>
</dbReference>
<keyword evidence="4" id="KW-1185">Reference proteome</keyword>
<evidence type="ECO:0000256" key="1">
    <source>
        <dbReference type="ARBA" id="ARBA00023172"/>
    </source>
</evidence>
<dbReference type="GO" id="GO:0015074">
    <property type="term" value="P:DNA integration"/>
    <property type="evidence" value="ECO:0007669"/>
    <property type="project" value="InterPro"/>
</dbReference>
<sequence length="712" mass="83816">MLKQKQAEKIHGPIWSVKKLSTILDERDIIHSHHVIFNLIQHGIVDDFFLIDGKDFSYNNPTNNSSYFFKGKKLEEFITFYESLCNQYRELKKNKTLYADVGLARLIGSTVDDLEMEVKTGLWDDSFAEVAYNPNGRKCFFFDKQALLKRRYQPLSVVSKILNVSMDALIRYQTNGDITQPDRLKGTKLFDLEEIREKLPLIRESYFQNAVQSVSAEYTCWELLSTEFQNLIRDYLVFRLNVEELASLDGHIYPKIDRKYADTSREILALLFVKLIKEKCGIISIKGRKVCDMSENEMDQFNPAVFNIENLTQNDVIKVFDGLSDSTKGHYGGHLRPFLSWYFEKVDEESDEDDGRVRKLRKRIKSVLKVVPHRYRRRKFNTTKVFLTRKQIVQMYHTLRKNPNGNQHTNMRNSVLWMFGAFLGIRPEEMLEVTISDFVLDSSGYIATNQSGYGEFRLPEEKSKGKYSPSHEDVGHLVVPRLVELLNWYIGQLYRYQNYVGDGFLFRKHIADPKSKLKIPPKFLSLYRDLFEFVDKDKRDFLEIKTARRSMNEIIRNETIVNQKLNKKILRAAEIHMRHDVFKAGGKTNDIYTQEILPKDYYLIIDAALNFPWDIHELTQWEIENGYDDNEQEEEKKINGKTFDSKRTTANNIDAEHNLTEIENQAILLQEELKKLNERQKKMEYKVFLQQRKKLNDQLLKLERKLKNGERV</sequence>
<dbReference type="GO" id="GO:0006310">
    <property type="term" value="P:DNA recombination"/>
    <property type="evidence" value="ECO:0007669"/>
    <property type="project" value="UniProtKB-KW"/>
</dbReference>
<dbReference type="Proteomes" id="UP000234748">
    <property type="component" value="Unassembled WGS sequence"/>
</dbReference>
<evidence type="ECO:0000256" key="2">
    <source>
        <dbReference type="SAM" id="Coils"/>
    </source>
</evidence>
<proteinExistence type="predicted"/>
<evidence type="ECO:0000313" key="3">
    <source>
        <dbReference type="EMBL" id="PLT29264.1"/>
    </source>
</evidence>
<feature type="coiled-coil region" evidence="2">
    <location>
        <begin position="652"/>
        <end position="712"/>
    </location>
</feature>
<dbReference type="RefSeq" id="WP_101643203.1">
    <property type="nucleotide sequence ID" value="NZ_PGUY01000043.1"/>
</dbReference>
<dbReference type="Gene3D" id="1.10.443.10">
    <property type="entry name" value="Intergrase catalytic core"/>
    <property type="match status" value="1"/>
</dbReference>
<protein>
    <submittedName>
        <fullName evidence="3">Uncharacterized protein</fullName>
    </submittedName>
</protein>
<evidence type="ECO:0000313" key="4">
    <source>
        <dbReference type="Proteomes" id="UP000234748"/>
    </source>
</evidence>
<organism evidence="3 4">
    <name type="scientific">Peribacillus deserti</name>
    <dbReference type="NCBI Taxonomy" id="673318"/>
    <lineage>
        <taxon>Bacteria</taxon>
        <taxon>Bacillati</taxon>
        <taxon>Bacillota</taxon>
        <taxon>Bacilli</taxon>
        <taxon>Bacillales</taxon>
        <taxon>Bacillaceae</taxon>
        <taxon>Peribacillus</taxon>
    </lineage>
</organism>
<keyword evidence="1" id="KW-0233">DNA recombination</keyword>
<dbReference type="GO" id="GO:0003677">
    <property type="term" value="F:DNA binding"/>
    <property type="evidence" value="ECO:0007669"/>
    <property type="project" value="InterPro"/>
</dbReference>
<dbReference type="SUPFAM" id="SSF56349">
    <property type="entry name" value="DNA breaking-rejoining enzymes"/>
    <property type="match status" value="1"/>
</dbReference>
<dbReference type="OrthoDB" id="2745951at2"/>
<name>A0A2N5M4H5_9BACI</name>
<accession>A0A2N5M4H5</accession>
<gene>
    <name evidence="3" type="ORF">CUU66_13925</name>
</gene>